<dbReference type="EMBL" id="AP017928">
    <property type="protein sequence ID" value="BBA34631.1"/>
    <property type="molecule type" value="Genomic_DNA"/>
</dbReference>
<keyword evidence="2" id="KW-1185">Reference proteome</keyword>
<protein>
    <submittedName>
        <fullName evidence="1">Uncharacterized protein</fullName>
    </submittedName>
</protein>
<proteinExistence type="predicted"/>
<evidence type="ECO:0000313" key="1">
    <source>
        <dbReference type="EMBL" id="BBA34631.1"/>
    </source>
</evidence>
<organism evidence="1 2">
    <name type="scientific">Methylocaldum marinum</name>
    <dbReference type="NCBI Taxonomy" id="1432792"/>
    <lineage>
        <taxon>Bacteria</taxon>
        <taxon>Pseudomonadati</taxon>
        <taxon>Pseudomonadota</taxon>
        <taxon>Gammaproteobacteria</taxon>
        <taxon>Methylococcales</taxon>
        <taxon>Methylococcaceae</taxon>
        <taxon>Methylocaldum</taxon>
    </lineage>
</organism>
<name>A0A250KUJ0_9GAMM</name>
<accession>A0A250KUJ0</accession>
<dbReference type="AlphaFoldDB" id="A0A250KUJ0"/>
<dbReference type="KEGG" id="mmai:sS8_2684"/>
<reference evidence="1 2" key="1">
    <citation type="submission" date="2016-12" db="EMBL/GenBank/DDBJ databases">
        <title>Genome sequencing of Methylocaldum marinum.</title>
        <authorList>
            <person name="Takeuchi M."/>
            <person name="Kamagata Y."/>
            <person name="Hiraoka S."/>
            <person name="Oshima K."/>
            <person name="Hattori M."/>
            <person name="Iwasaki W."/>
        </authorList>
    </citation>
    <scope>NUCLEOTIDE SEQUENCE [LARGE SCALE GENOMIC DNA]</scope>
    <source>
        <strain evidence="1 2">S8</strain>
    </source>
</reference>
<dbReference type="Proteomes" id="UP000266313">
    <property type="component" value="Chromosome"/>
</dbReference>
<sequence>MRLEKEKQALTVLLLPEGGYVRALSDPECFGRSGRFEEFDAVRRWYDIIRFAADDDQ</sequence>
<evidence type="ECO:0000313" key="2">
    <source>
        <dbReference type="Proteomes" id="UP000266313"/>
    </source>
</evidence>
<gene>
    <name evidence="1" type="ORF">sS8_2684</name>
</gene>